<dbReference type="AlphaFoldDB" id="A0A1M6CA95"/>
<name>A0A1M6CA95_9FLAO</name>
<dbReference type="RefSeq" id="WP_072989745.1">
    <property type="nucleotide sequence ID" value="NZ_FQYU01000001.1"/>
</dbReference>
<dbReference type="PANTHER" id="PTHR10412:SF11">
    <property type="entry name" value="MANNOSYL-OLIGOSACCHARIDE GLUCOSIDASE"/>
    <property type="match status" value="1"/>
</dbReference>
<keyword evidence="3" id="KW-0326">Glycosidase</keyword>
<reference evidence="6" key="1">
    <citation type="submission" date="2016-11" db="EMBL/GenBank/DDBJ databases">
        <authorList>
            <person name="Varghese N."/>
            <person name="Submissions S."/>
        </authorList>
    </citation>
    <scope>NUCLEOTIDE SEQUENCE [LARGE SCALE GENOMIC DNA]</scope>
    <source>
        <strain evidence="6">DSM 19858</strain>
    </source>
</reference>
<proteinExistence type="inferred from homology"/>
<gene>
    <name evidence="5" type="ORF">SAMN04488513_101692</name>
</gene>
<dbReference type="SUPFAM" id="SSF48208">
    <property type="entry name" value="Six-hairpin glycosidases"/>
    <property type="match status" value="1"/>
</dbReference>
<dbReference type="PANTHER" id="PTHR10412">
    <property type="entry name" value="MANNOSYL-OLIGOSACCHARIDE GLUCOSIDASE"/>
    <property type="match status" value="1"/>
</dbReference>
<accession>A0A1M6CA95</accession>
<dbReference type="InterPro" id="IPR008928">
    <property type="entry name" value="6-hairpin_glycosidase_sf"/>
</dbReference>
<feature type="domain" description="Mannosylglycerate hydrolase MGH1-like glycoside hydrolase" evidence="4">
    <location>
        <begin position="30"/>
        <end position="426"/>
    </location>
</feature>
<dbReference type="EMBL" id="FQYU01000001">
    <property type="protein sequence ID" value="SHI57714.1"/>
    <property type="molecule type" value="Genomic_DNA"/>
</dbReference>
<keyword evidence="2" id="KW-0378">Hydrolase</keyword>
<dbReference type="InterPro" id="IPR054491">
    <property type="entry name" value="MGH1-like_GH"/>
</dbReference>
<dbReference type="GO" id="GO:0006487">
    <property type="term" value="P:protein N-linked glycosylation"/>
    <property type="evidence" value="ECO:0007669"/>
    <property type="project" value="TreeGrafter"/>
</dbReference>
<dbReference type="InterPro" id="IPR012341">
    <property type="entry name" value="6hp_glycosidase-like_sf"/>
</dbReference>
<dbReference type="Proteomes" id="UP000184543">
    <property type="component" value="Unassembled WGS sequence"/>
</dbReference>
<evidence type="ECO:0000259" key="4">
    <source>
        <dbReference type="Pfam" id="PF22422"/>
    </source>
</evidence>
<dbReference type="GO" id="GO:0009311">
    <property type="term" value="P:oligosaccharide metabolic process"/>
    <property type="evidence" value="ECO:0007669"/>
    <property type="project" value="InterPro"/>
</dbReference>
<sequence length="436" mass="51242">MIENLTQRAKEVLNGNFQAEGFTIPSKGLYPFQWKWDSGFIAIGFAHYDMEKAKAEIGTLLKAQWDNGFIPHIVFHTENDSYFPGADFHQSNLHPQSSKKYRSTGMTQPPVTGFVLQEMYRIADDKQDLLRFIEEHIDKVYQNHAYFYTHRDPNNEGLMYIYHNWESGTDNSPVWDAIWETMNPPHYDVKRKDTTHVDVSQRPSNREYDHYLYLIDIAKEHRYDDAKIAELSPFLVQDPLFNAMLIKSNEALIELYGLIGNNTEKIRQLKQWQEKSIRGCNEKLFDEALGAYVHYDLRNDRPIRHVTSSSFSPLFAKIPDQDRAAILVKTMLERFGGDDKYLCASFDPTDERFDPRKYWRGPVWINMNWMLYYGLKNYGFLKIAERMRKDSIELIERDGFYEYFDCRKDNGEPNRRGYGGSNFSWSAALLIDLLKN</sequence>
<dbReference type="GO" id="GO:0004573">
    <property type="term" value="F:Glc3Man9GlcNAc2 oligosaccharide glucosidase activity"/>
    <property type="evidence" value="ECO:0007669"/>
    <property type="project" value="InterPro"/>
</dbReference>
<evidence type="ECO:0000313" key="5">
    <source>
        <dbReference type="EMBL" id="SHI57714.1"/>
    </source>
</evidence>
<evidence type="ECO:0000256" key="1">
    <source>
        <dbReference type="ARBA" id="ARBA00010833"/>
    </source>
</evidence>
<evidence type="ECO:0000256" key="3">
    <source>
        <dbReference type="ARBA" id="ARBA00023295"/>
    </source>
</evidence>
<evidence type="ECO:0000313" key="6">
    <source>
        <dbReference type="Proteomes" id="UP000184543"/>
    </source>
</evidence>
<dbReference type="STRING" id="192903.SAMN04488513_101692"/>
<dbReference type="Gene3D" id="1.50.10.10">
    <property type="match status" value="1"/>
</dbReference>
<dbReference type="InterPro" id="IPR004888">
    <property type="entry name" value="Glycoside_hydrolase_63"/>
</dbReference>
<organism evidence="5 6">
    <name type="scientific">Pseudozobellia thermophila</name>
    <dbReference type="NCBI Taxonomy" id="192903"/>
    <lineage>
        <taxon>Bacteria</taxon>
        <taxon>Pseudomonadati</taxon>
        <taxon>Bacteroidota</taxon>
        <taxon>Flavobacteriia</taxon>
        <taxon>Flavobacteriales</taxon>
        <taxon>Flavobacteriaceae</taxon>
        <taxon>Pseudozobellia</taxon>
    </lineage>
</organism>
<evidence type="ECO:0000256" key="2">
    <source>
        <dbReference type="ARBA" id="ARBA00022801"/>
    </source>
</evidence>
<dbReference type="Pfam" id="PF22422">
    <property type="entry name" value="MGH1-like_GH"/>
    <property type="match status" value="1"/>
</dbReference>
<protein>
    <submittedName>
        <fullName evidence="5">Trehalase</fullName>
    </submittedName>
</protein>
<dbReference type="OrthoDB" id="9781878at2"/>
<keyword evidence="6" id="KW-1185">Reference proteome</keyword>
<comment type="similarity">
    <text evidence="1">Belongs to the glycosyl hydrolase 63 family.</text>
</comment>